<sequence length="134" mass="15570">MFSQMRSSRRRKYEGDKPSSPMSRSEKKRFVIAFCILFILGMTLLSDFVALPAQHIDSAVIDKEHLEPHRGHTSTGASFLVPEKWQLSFNIKDQSSEIQVFKEFYDQTHVGDILKVSYTKSRIFREIEIISVDR</sequence>
<evidence type="ECO:0000313" key="3">
    <source>
        <dbReference type="Proteomes" id="UP000177745"/>
    </source>
</evidence>
<dbReference type="EMBL" id="MGKY01000022">
    <property type="protein sequence ID" value="OGN33215.1"/>
    <property type="molecule type" value="Genomic_DNA"/>
</dbReference>
<dbReference type="AlphaFoldDB" id="A0A1F8H6L4"/>
<dbReference type="Proteomes" id="UP000177745">
    <property type="component" value="Unassembled WGS sequence"/>
</dbReference>
<evidence type="ECO:0000313" key="2">
    <source>
        <dbReference type="EMBL" id="OGN33215.1"/>
    </source>
</evidence>
<accession>A0A1F8H6L4</accession>
<comment type="caution">
    <text evidence="2">The sequence shown here is derived from an EMBL/GenBank/DDBJ whole genome shotgun (WGS) entry which is preliminary data.</text>
</comment>
<gene>
    <name evidence="2" type="ORF">A3G51_02100</name>
</gene>
<evidence type="ECO:0000256" key="1">
    <source>
        <dbReference type="SAM" id="MobiDB-lite"/>
    </source>
</evidence>
<organism evidence="2 3">
    <name type="scientific">Candidatus Yanofskybacteria bacterium RIFCSPLOWO2_12_FULL_43_11b</name>
    <dbReference type="NCBI Taxonomy" id="1802710"/>
    <lineage>
        <taxon>Bacteria</taxon>
        <taxon>Candidatus Yanofskyibacteriota</taxon>
    </lineage>
</organism>
<reference evidence="2 3" key="1">
    <citation type="journal article" date="2016" name="Nat. Commun.">
        <title>Thousands of microbial genomes shed light on interconnected biogeochemical processes in an aquifer system.</title>
        <authorList>
            <person name="Anantharaman K."/>
            <person name="Brown C.T."/>
            <person name="Hug L.A."/>
            <person name="Sharon I."/>
            <person name="Castelle C.J."/>
            <person name="Probst A.J."/>
            <person name="Thomas B.C."/>
            <person name="Singh A."/>
            <person name="Wilkins M.J."/>
            <person name="Karaoz U."/>
            <person name="Brodie E.L."/>
            <person name="Williams K.H."/>
            <person name="Hubbard S.S."/>
            <person name="Banfield J.F."/>
        </authorList>
    </citation>
    <scope>NUCLEOTIDE SEQUENCE [LARGE SCALE GENOMIC DNA]</scope>
</reference>
<name>A0A1F8H6L4_9BACT</name>
<protein>
    <submittedName>
        <fullName evidence="2">Uncharacterized protein</fullName>
    </submittedName>
</protein>
<feature type="region of interest" description="Disordered" evidence="1">
    <location>
        <begin position="1"/>
        <end position="23"/>
    </location>
</feature>
<proteinExistence type="predicted"/>